<keyword evidence="1" id="KW-0472">Membrane</keyword>
<keyword evidence="3" id="KW-1185">Reference proteome</keyword>
<gene>
    <name evidence="2" type="ORF">GOQ27_07220</name>
</gene>
<evidence type="ECO:0000256" key="1">
    <source>
        <dbReference type="SAM" id="Phobius"/>
    </source>
</evidence>
<comment type="caution">
    <text evidence="2">The sequence shown here is derived from an EMBL/GenBank/DDBJ whole genome shotgun (WGS) entry which is preliminary data.</text>
</comment>
<dbReference type="AlphaFoldDB" id="A0A942USB0"/>
<dbReference type="EMBL" id="WSFT01000029">
    <property type="protein sequence ID" value="MBS4538248.1"/>
    <property type="molecule type" value="Genomic_DNA"/>
</dbReference>
<name>A0A942USB0_9FIRM</name>
<dbReference type="RefSeq" id="WP_203366174.1">
    <property type="nucleotide sequence ID" value="NZ_WSFT01000029.1"/>
</dbReference>
<keyword evidence="1" id="KW-0812">Transmembrane</keyword>
<proteinExistence type="predicted"/>
<keyword evidence="1" id="KW-1133">Transmembrane helix</keyword>
<evidence type="ECO:0000313" key="3">
    <source>
        <dbReference type="Proteomes" id="UP000724672"/>
    </source>
</evidence>
<evidence type="ECO:0000313" key="2">
    <source>
        <dbReference type="EMBL" id="MBS4538248.1"/>
    </source>
</evidence>
<dbReference type="Proteomes" id="UP000724672">
    <property type="component" value="Unassembled WGS sequence"/>
</dbReference>
<dbReference type="Gene3D" id="2.60.320.10">
    <property type="entry name" value="N-utilization substance G protein NusG, insert domain"/>
    <property type="match status" value="1"/>
</dbReference>
<reference evidence="2" key="1">
    <citation type="submission" date="2019-12" db="EMBL/GenBank/DDBJ databases">
        <title>Clostridiaceae gen. nov. sp. nov., isolated from sediment in Xinjiang, China.</title>
        <authorList>
            <person name="Zhang R."/>
        </authorList>
    </citation>
    <scope>NUCLEOTIDE SEQUENCE</scope>
    <source>
        <strain evidence="2">D2Q-11</strain>
    </source>
</reference>
<accession>A0A942USB0</accession>
<feature type="transmembrane region" description="Helical" evidence="1">
    <location>
        <begin position="6"/>
        <end position="23"/>
    </location>
</feature>
<dbReference type="Pfam" id="PF07009">
    <property type="entry name" value="NusG_II"/>
    <property type="match status" value="1"/>
</dbReference>
<dbReference type="CDD" id="cd09846">
    <property type="entry name" value="DUF1312"/>
    <property type="match status" value="1"/>
</dbReference>
<dbReference type="InterPro" id="IPR038690">
    <property type="entry name" value="NusG_2_sf"/>
</dbReference>
<sequence length="130" mass="15204">MKKGDILIIFIILTLALFINMFINNLNSTSSKKYVIVQIDKEVIKKLLIEDTTDKTIEFKFKNELGYLQIKDGKIRMLEMDELFCPEKICSETGWINNRYETIVCLPNKISINIENFKEVNKTDIDEVSF</sequence>
<protein>
    <submittedName>
        <fullName evidence="2">NusG domain II-containing protein</fullName>
    </submittedName>
</protein>
<organism evidence="2 3">
    <name type="scientific">Anaeromonas frigoriresistens</name>
    <dbReference type="NCBI Taxonomy" id="2683708"/>
    <lineage>
        <taxon>Bacteria</taxon>
        <taxon>Bacillati</taxon>
        <taxon>Bacillota</taxon>
        <taxon>Tissierellia</taxon>
        <taxon>Tissierellales</taxon>
        <taxon>Thermohalobacteraceae</taxon>
        <taxon>Anaeromonas</taxon>
    </lineage>
</organism>